<proteinExistence type="predicted"/>
<gene>
    <name evidence="1" type="ORF">LCGC14_0223560</name>
</gene>
<organism evidence="1">
    <name type="scientific">marine sediment metagenome</name>
    <dbReference type="NCBI Taxonomy" id="412755"/>
    <lineage>
        <taxon>unclassified sequences</taxon>
        <taxon>metagenomes</taxon>
        <taxon>ecological metagenomes</taxon>
    </lineage>
</organism>
<dbReference type="EMBL" id="LAZR01000107">
    <property type="protein sequence ID" value="KKN90773.1"/>
    <property type="molecule type" value="Genomic_DNA"/>
</dbReference>
<comment type="caution">
    <text evidence="1">The sequence shown here is derived from an EMBL/GenBank/DDBJ whole genome shotgun (WGS) entry which is preliminary data.</text>
</comment>
<name>A0A0F9XFY0_9ZZZZ</name>
<sequence length="194" mass="21624">MLGNLIFEAPHIWKLIRHQLIGNGGKPDELGNAVGGFVRKTEVKHNAQQGSYWYRFFKADDPMINGGTVKTYDATLTTVTEENILATGNVVTVPTGEAMASFGWIDLVDLGRLGYLHVKKEGVLKSELPARVAYRQQNPTGYYVDLDTVMFGEENAKVDFVIYNGNAFDVTDICIPIMFRIASRAALNLEKPFY</sequence>
<accession>A0A0F9XFY0</accession>
<dbReference type="AlphaFoldDB" id="A0A0F9XFY0"/>
<protein>
    <submittedName>
        <fullName evidence="1">Uncharacterized protein</fullName>
    </submittedName>
</protein>
<evidence type="ECO:0000313" key="1">
    <source>
        <dbReference type="EMBL" id="KKN90773.1"/>
    </source>
</evidence>
<reference evidence="1" key="1">
    <citation type="journal article" date="2015" name="Nature">
        <title>Complex archaea that bridge the gap between prokaryotes and eukaryotes.</title>
        <authorList>
            <person name="Spang A."/>
            <person name="Saw J.H."/>
            <person name="Jorgensen S.L."/>
            <person name="Zaremba-Niedzwiedzka K."/>
            <person name="Martijn J."/>
            <person name="Lind A.E."/>
            <person name="van Eijk R."/>
            <person name="Schleper C."/>
            <person name="Guy L."/>
            <person name="Ettema T.J."/>
        </authorList>
    </citation>
    <scope>NUCLEOTIDE SEQUENCE</scope>
</reference>